<dbReference type="AlphaFoldDB" id="A0AAU6U9X4"/>
<name>A0AAU6U9X4_UNCXX</name>
<evidence type="ECO:0000313" key="1">
    <source>
        <dbReference type="EMBL" id="XAG70590.1"/>
    </source>
</evidence>
<dbReference type="EMBL" id="CP095353">
    <property type="protein sequence ID" value="XAG70590.1"/>
    <property type="molecule type" value="Genomic_DNA"/>
</dbReference>
<gene>
    <name evidence="1" type="ORF">MRM75_06350</name>
</gene>
<proteinExistence type="predicted"/>
<accession>A0AAU6U9X4</accession>
<protein>
    <submittedName>
        <fullName evidence="1">Uncharacterized protein</fullName>
    </submittedName>
</protein>
<sequence length="130" mass="14914">MMSAHLKRVLHGISLPYHQTLALSGRQGIISFLRCDRDQLLYVFNLSLFRFSSLAPRHLGVHCYRLCDLAVCFASISETHLLGAGYRQRLRSELRATPWGYELPFLGTDRPEWGARLQRFQRAALPSDLL</sequence>
<organism evidence="1">
    <name type="scientific">bacterium 19CA06SA08-2</name>
    <dbReference type="NCBI Taxonomy" id="2920658"/>
    <lineage>
        <taxon>Bacteria</taxon>
    </lineage>
</organism>
<reference evidence="1" key="1">
    <citation type="submission" date="2022-03" db="EMBL/GenBank/DDBJ databases">
        <title>Sea Food Isolates.</title>
        <authorList>
            <person name="Li c."/>
        </authorList>
    </citation>
    <scope>NUCLEOTIDE SEQUENCE</scope>
    <source>
        <strain evidence="1">19CA06SA08-2</strain>
    </source>
</reference>